<feature type="transmembrane region" description="Helical" evidence="7">
    <location>
        <begin position="263"/>
        <end position="280"/>
    </location>
</feature>
<feature type="transmembrane region" description="Helical" evidence="7">
    <location>
        <begin position="112"/>
        <end position="131"/>
    </location>
</feature>
<name>A0A1V4SHM3_RUMHU</name>
<dbReference type="Pfam" id="PF00528">
    <property type="entry name" value="BPD_transp_1"/>
    <property type="match status" value="1"/>
</dbReference>
<feature type="transmembrane region" description="Helical" evidence="7">
    <location>
        <begin position="12"/>
        <end position="32"/>
    </location>
</feature>
<evidence type="ECO:0000256" key="5">
    <source>
        <dbReference type="ARBA" id="ARBA00022989"/>
    </source>
</evidence>
<keyword evidence="4 7" id="KW-0812">Transmembrane</keyword>
<evidence type="ECO:0000313" key="10">
    <source>
        <dbReference type="Proteomes" id="UP000191554"/>
    </source>
</evidence>
<proteinExistence type="inferred from homology"/>
<feature type="transmembrane region" description="Helical" evidence="7">
    <location>
        <begin position="185"/>
        <end position="207"/>
    </location>
</feature>
<comment type="caution">
    <text evidence="9">The sequence shown here is derived from an EMBL/GenBank/DDBJ whole genome shotgun (WGS) entry which is preliminary data.</text>
</comment>
<comment type="subcellular location">
    <subcellularLocation>
        <location evidence="1 7">Cell membrane</location>
        <topology evidence="1 7">Multi-pass membrane protein</topology>
    </subcellularLocation>
</comment>
<gene>
    <name evidence="9" type="primary">ycjP_2</name>
    <name evidence="9" type="ORF">CLHUN_27230</name>
</gene>
<dbReference type="InterPro" id="IPR035906">
    <property type="entry name" value="MetI-like_sf"/>
</dbReference>
<reference evidence="9 10" key="1">
    <citation type="submission" date="2017-03" db="EMBL/GenBank/DDBJ databases">
        <title>Genome sequence of Clostridium hungatei DSM 14427.</title>
        <authorList>
            <person name="Poehlein A."/>
            <person name="Daniel R."/>
        </authorList>
    </citation>
    <scope>NUCLEOTIDE SEQUENCE [LARGE SCALE GENOMIC DNA]</scope>
    <source>
        <strain evidence="9 10">DSM 14427</strain>
    </source>
</reference>
<dbReference type="CDD" id="cd06261">
    <property type="entry name" value="TM_PBP2"/>
    <property type="match status" value="1"/>
</dbReference>
<dbReference type="PANTHER" id="PTHR43744:SF9">
    <property type="entry name" value="POLYGALACTURONAN_RHAMNOGALACTURONAN TRANSPORT SYSTEM PERMEASE PROTEIN YTCP"/>
    <property type="match status" value="1"/>
</dbReference>
<dbReference type="GO" id="GO:0005886">
    <property type="term" value="C:plasma membrane"/>
    <property type="evidence" value="ECO:0007669"/>
    <property type="project" value="UniProtKB-SubCell"/>
</dbReference>
<dbReference type="STRING" id="48256.CLHUN_27230"/>
<dbReference type="PANTHER" id="PTHR43744">
    <property type="entry name" value="ABC TRANSPORTER PERMEASE PROTEIN MG189-RELATED-RELATED"/>
    <property type="match status" value="1"/>
</dbReference>
<dbReference type="Gene3D" id="1.10.3720.10">
    <property type="entry name" value="MetI-like"/>
    <property type="match status" value="1"/>
</dbReference>
<dbReference type="SUPFAM" id="SSF161098">
    <property type="entry name" value="MetI-like"/>
    <property type="match status" value="1"/>
</dbReference>
<keyword evidence="5 7" id="KW-1133">Transmembrane helix</keyword>
<dbReference type="RefSeq" id="WP_080065179.1">
    <property type="nucleotide sequence ID" value="NZ_MZGX01000018.1"/>
</dbReference>
<evidence type="ECO:0000256" key="6">
    <source>
        <dbReference type="ARBA" id="ARBA00023136"/>
    </source>
</evidence>
<accession>A0A1V4SHM3</accession>
<dbReference type="OrthoDB" id="157184at2"/>
<feature type="transmembrane region" description="Helical" evidence="7">
    <location>
        <begin position="143"/>
        <end position="164"/>
    </location>
</feature>
<evidence type="ECO:0000256" key="1">
    <source>
        <dbReference type="ARBA" id="ARBA00004651"/>
    </source>
</evidence>
<dbReference type="GO" id="GO:0055085">
    <property type="term" value="P:transmembrane transport"/>
    <property type="evidence" value="ECO:0007669"/>
    <property type="project" value="InterPro"/>
</dbReference>
<dbReference type="PROSITE" id="PS50928">
    <property type="entry name" value="ABC_TM1"/>
    <property type="match status" value="1"/>
</dbReference>
<dbReference type="EMBL" id="MZGX01000018">
    <property type="protein sequence ID" value="OPX43378.1"/>
    <property type="molecule type" value="Genomic_DNA"/>
</dbReference>
<dbReference type="Proteomes" id="UP000191554">
    <property type="component" value="Unassembled WGS sequence"/>
</dbReference>
<keyword evidence="3" id="KW-1003">Cell membrane</keyword>
<sequence length="295" mass="33194">MVEEKSTGRKIFIWLNVLFLSAFALLCIVPLVHVLALSFSSSAAAGSGRVRLLPVEFTLKAYEFAMDNVHFWNSFRVSIERVLIGLPVELGLTLITAYPLSRQNKDFKQRTIYVWFLFISILFSGGTISTYMVVKSTGLIDTIAALIVPGAVNVFNIILMINFFRNLPRELEEAAFIDGAGHFRILFGIIAPVSMPSIATIAVFILVKHWNSWFDGMIYMNNVSNFPLQSYLQSLVIQRDTNLLMTREEAELLALISERTTKSAQVFIAILPIFAVYPFLQRYFVSGMVIGSVKE</sequence>
<feature type="domain" description="ABC transmembrane type-1" evidence="8">
    <location>
        <begin position="71"/>
        <end position="280"/>
    </location>
</feature>
<keyword evidence="6 7" id="KW-0472">Membrane</keyword>
<evidence type="ECO:0000313" key="9">
    <source>
        <dbReference type="EMBL" id="OPX43378.1"/>
    </source>
</evidence>
<feature type="transmembrane region" description="Helical" evidence="7">
    <location>
        <begin position="82"/>
        <end position="100"/>
    </location>
</feature>
<evidence type="ECO:0000259" key="8">
    <source>
        <dbReference type="PROSITE" id="PS50928"/>
    </source>
</evidence>
<evidence type="ECO:0000256" key="3">
    <source>
        <dbReference type="ARBA" id="ARBA00022475"/>
    </source>
</evidence>
<dbReference type="InterPro" id="IPR000515">
    <property type="entry name" value="MetI-like"/>
</dbReference>
<keyword evidence="2 7" id="KW-0813">Transport</keyword>
<evidence type="ECO:0000256" key="4">
    <source>
        <dbReference type="ARBA" id="ARBA00022692"/>
    </source>
</evidence>
<comment type="similarity">
    <text evidence="7">Belongs to the binding-protein-dependent transport system permease family.</text>
</comment>
<dbReference type="AlphaFoldDB" id="A0A1V4SHM3"/>
<organism evidence="9 10">
    <name type="scientific">Ruminiclostridium hungatei</name>
    <name type="common">Clostridium hungatei</name>
    <dbReference type="NCBI Taxonomy" id="48256"/>
    <lineage>
        <taxon>Bacteria</taxon>
        <taxon>Bacillati</taxon>
        <taxon>Bacillota</taxon>
        <taxon>Clostridia</taxon>
        <taxon>Eubacteriales</taxon>
        <taxon>Oscillospiraceae</taxon>
        <taxon>Ruminiclostridium</taxon>
    </lineage>
</organism>
<evidence type="ECO:0000256" key="7">
    <source>
        <dbReference type="RuleBase" id="RU363032"/>
    </source>
</evidence>
<evidence type="ECO:0000256" key="2">
    <source>
        <dbReference type="ARBA" id="ARBA00022448"/>
    </source>
</evidence>
<protein>
    <submittedName>
        <fullName evidence="9">Inner membrane ABC transporter permease protein YcjP</fullName>
    </submittedName>
</protein>
<keyword evidence="10" id="KW-1185">Reference proteome</keyword>